<keyword evidence="2" id="KW-1185">Reference proteome</keyword>
<accession>S0FQM8</accession>
<organism evidence="1 2">
    <name type="scientific">Desulfotignum phosphitoxidans DSM 13687</name>
    <dbReference type="NCBI Taxonomy" id="1286635"/>
    <lineage>
        <taxon>Bacteria</taxon>
        <taxon>Pseudomonadati</taxon>
        <taxon>Thermodesulfobacteriota</taxon>
        <taxon>Desulfobacteria</taxon>
        <taxon>Desulfobacterales</taxon>
        <taxon>Desulfobacteraceae</taxon>
        <taxon>Desulfotignum</taxon>
    </lineage>
</organism>
<reference evidence="1 2" key="1">
    <citation type="journal article" date="2013" name="Genome Announc.">
        <title>Draft Genome Sequence of Desulfotignum phosphitoxidans DSM 13687 Strain FiPS-3.</title>
        <authorList>
            <person name="Poehlein A."/>
            <person name="Daniel R."/>
            <person name="Simeonova D.D."/>
        </authorList>
    </citation>
    <scope>NUCLEOTIDE SEQUENCE [LARGE SCALE GENOMIC DNA]</scope>
    <source>
        <strain evidence="1 2">DSM 13687</strain>
    </source>
</reference>
<protein>
    <recommendedName>
        <fullName evidence="3">YkgJ family cysteine cluster protein</fullName>
    </recommendedName>
</protein>
<proteinExistence type="predicted"/>
<dbReference type="Proteomes" id="UP000014216">
    <property type="component" value="Unassembled WGS sequence"/>
</dbReference>
<dbReference type="EMBL" id="APJX01000016">
    <property type="protein sequence ID" value="EMS77388.1"/>
    <property type="molecule type" value="Genomic_DNA"/>
</dbReference>
<name>S0FQM8_9BACT</name>
<evidence type="ECO:0000313" key="1">
    <source>
        <dbReference type="EMBL" id="EMS77388.1"/>
    </source>
</evidence>
<evidence type="ECO:0000313" key="2">
    <source>
        <dbReference type="Proteomes" id="UP000014216"/>
    </source>
</evidence>
<sequence>MKHRGEGKSHMIDRLTHIYQLYDRIMESTARACGPGCAGCCTCNVTLTRLEARLMTNRLPSSRRRSIYAAVTQRFPENRYIPKTSTNGFARLCMEDADLPEEENDPAWGRCPLLENDLCTGYDVRPFGCRAMVSETDCRDTGCAQMPSWILTVNNVFLQAIEHLDPDGYSGNLSDMLHRALSGNDVTGQDIQNHDLKNHKLFVKNEPITCLMIPPEHREQMAPIVRDLSELINTGLERNQGQGQGNDR</sequence>
<dbReference type="AlphaFoldDB" id="S0FQM8"/>
<comment type="caution">
    <text evidence="1">The sequence shown here is derived from an EMBL/GenBank/DDBJ whole genome shotgun (WGS) entry which is preliminary data.</text>
</comment>
<evidence type="ECO:0008006" key="3">
    <source>
        <dbReference type="Google" id="ProtNLM"/>
    </source>
</evidence>
<gene>
    <name evidence="1" type="ORF">Dpo_16c00410</name>
</gene>